<reference evidence="2" key="1">
    <citation type="submission" date="2020-05" db="UniProtKB">
        <authorList>
            <consortium name="EnsemblMetazoa"/>
        </authorList>
    </citation>
    <scope>IDENTIFICATION</scope>
    <source>
        <strain evidence="2">MAF</strain>
    </source>
</reference>
<dbReference type="VEuPathDB" id="VectorBase:AMEM21_003959"/>
<evidence type="ECO:0000313" key="2">
    <source>
        <dbReference type="EnsemblMetazoa" id="AMEM015548-PA"/>
    </source>
</evidence>
<feature type="compositionally biased region" description="Acidic residues" evidence="1">
    <location>
        <begin position="146"/>
        <end position="170"/>
    </location>
</feature>
<organism evidence="2 3">
    <name type="scientific">Anopheles merus</name>
    <name type="common">Mosquito</name>
    <dbReference type="NCBI Taxonomy" id="30066"/>
    <lineage>
        <taxon>Eukaryota</taxon>
        <taxon>Metazoa</taxon>
        <taxon>Ecdysozoa</taxon>
        <taxon>Arthropoda</taxon>
        <taxon>Hexapoda</taxon>
        <taxon>Insecta</taxon>
        <taxon>Pterygota</taxon>
        <taxon>Neoptera</taxon>
        <taxon>Endopterygota</taxon>
        <taxon>Diptera</taxon>
        <taxon>Nematocera</taxon>
        <taxon>Culicoidea</taxon>
        <taxon>Culicidae</taxon>
        <taxon>Anophelinae</taxon>
        <taxon>Anopheles</taxon>
    </lineage>
</organism>
<accession>A0A182VII5</accession>
<dbReference type="EnsemblMetazoa" id="AMEM015548-RA">
    <property type="protein sequence ID" value="AMEM015548-PA"/>
    <property type="gene ID" value="AMEM015548"/>
</dbReference>
<dbReference type="KEGG" id="amer:121596030"/>
<dbReference type="GeneID" id="121596030"/>
<proteinExistence type="predicted"/>
<dbReference type="RefSeq" id="XP_041776531.1">
    <property type="nucleotide sequence ID" value="XM_041920597.1"/>
</dbReference>
<feature type="compositionally biased region" description="Acidic residues" evidence="1">
    <location>
        <begin position="190"/>
        <end position="200"/>
    </location>
</feature>
<feature type="compositionally biased region" description="Low complexity" evidence="1">
    <location>
        <begin position="131"/>
        <end position="142"/>
    </location>
</feature>
<dbReference type="AlphaFoldDB" id="A0A182VII5"/>
<sequence length="224" mass="26339">MKRVLDVEYKNVPVGKSRDKTIRSRNKRKCKRKKNARTIKRFWQAKEGTVHHHSTAQHHYDSRHPAAGMMRRLPATNPCSDIRLKHAQNMWIRAYHRVVKWHTKHQTNYWKQCAQQLRAENDRLKRSVLAARSTAAGGSSAREAADSSDSEQDYQDEDDPFGDTEDESTDATEGCGERHQRPRRQRTTGEEEERDELDEEFLAFMEVSARHRLEHRRQKNESVH</sequence>
<evidence type="ECO:0000256" key="1">
    <source>
        <dbReference type="SAM" id="MobiDB-lite"/>
    </source>
</evidence>
<evidence type="ECO:0000313" key="3">
    <source>
        <dbReference type="Proteomes" id="UP000075903"/>
    </source>
</evidence>
<feature type="region of interest" description="Disordered" evidence="1">
    <location>
        <begin position="131"/>
        <end position="200"/>
    </location>
</feature>
<name>A0A182VII5_ANOME</name>
<protein>
    <submittedName>
        <fullName evidence="2">Uncharacterized protein</fullName>
    </submittedName>
</protein>
<keyword evidence="3" id="KW-1185">Reference proteome</keyword>
<dbReference type="Proteomes" id="UP000075903">
    <property type="component" value="Unassembled WGS sequence"/>
</dbReference>
<dbReference type="VEuPathDB" id="VectorBase:AMEM015548"/>